<evidence type="ECO:0000256" key="2">
    <source>
        <dbReference type="ARBA" id="ARBA00023015"/>
    </source>
</evidence>
<keyword evidence="3" id="KW-0238">DNA-binding</keyword>
<organism evidence="12 13">
    <name type="scientific">Brassica napus</name>
    <name type="common">Rape</name>
    <dbReference type="NCBI Taxonomy" id="3708"/>
    <lineage>
        <taxon>Eukaryota</taxon>
        <taxon>Viridiplantae</taxon>
        <taxon>Streptophyta</taxon>
        <taxon>Embryophyta</taxon>
        <taxon>Tracheophyta</taxon>
        <taxon>Spermatophyta</taxon>
        <taxon>Magnoliopsida</taxon>
        <taxon>eudicotyledons</taxon>
        <taxon>Gunneridae</taxon>
        <taxon>Pentapetalae</taxon>
        <taxon>rosids</taxon>
        <taxon>malvids</taxon>
        <taxon>Brassicales</taxon>
        <taxon>Brassicaceae</taxon>
        <taxon>Brassiceae</taxon>
        <taxon>Brassica</taxon>
    </lineage>
</organism>
<protein>
    <submittedName>
        <fullName evidence="12">Uncharacterized protein</fullName>
    </submittedName>
</protein>
<dbReference type="CDD" id="cd00167">
    <property type="entry name" value="SANT"/>
    <property type="match status" value="1"/>
</dbReference>
<feature type="domain" description="C2H2-type" evidence="9">
    <location>
        <begin position="368"/>
        <end position="396"/>
    </location>
</feature>
<dbReference type="SUPFAM" id="SSF46689">
    <property type="entry name" value="Homeodomain-like"/>
    <property type="match status" value="2"/>
</dbReference>
<evidence type="ECO:0000256" key="6">
    <source>
        <dbReference type="PROSITE-ProRule" id="PRU00042"/>
    </source>
</evidence>
<dbReference type="EMBL" id="JAGKQM010000003">
    <property type="protein sequence ID" value="KAH0931027.1"/>
    <property type="molecule type" value="Genomic_DNA"/>
</dbReference>
<dbReference type="Pfam" id="PF00249">
    <property type="entry name" value="Myb_DNA-binding"/>
    <property type="match status" value="1"/>
</dbReference>
<dbReference type="SMART" id="SM00717">
    <property type="entry name" value="SANT"/>
    <property type="match status" value="1"/>
</dbReference>
<feature type="domain" description="HTH myb-type" evidence="11">
    <location>
        <begin position="613"/>
        <end position="667"/>
    </location>
</feature>
<proteinExistence type="predicted"/>
<dbReference type="InterPro" id="IPR006865">
    <property type="entry name" value="DUF629"/>
</dbReference>
<feature type="region of interest" description="Disordered" evidence="7">
    <location>
        <begin position="1"/>
        <end position="40"/>
    </location>
</feature>
<evidence type="ECO:0000256" key="5">
    <source>
        <dbReference type="ARBA" id="ARBA00023242"/>
    </source>
</evidence>
<sequence>MTSNPVVAEERPAETSTDLTETTTEAPEKKVRKGYTISKSRQSWTEGEHDKFLEALQLSGLRSHAQKYFLKVQKNGTFAHVPPPTPKRKAAHPYPQKASKNAQMSLQVSMPFSTKISNVPEYTSWDDDTSVLLSIAVSEYTSWDDDTSSLLSISMETEYENVLRFESQGRYIEALEIISEAERCGNHSERLNILQAEIFMSLAEESENLYKKLVFLMAAVEAYSRNDACECVYPLFEISELLGSASFYSRVLKTAELFLKRIDTALGSQEPDVAKDGVYAHLLEEGEKVRSLVNVVNARIANQKENGAMVERLRPHWESSSENTKREFMKVSTQELRRFVLNKFEKEGRDALEKVLGHVKKNERWIFWLCRSCSQKFSTSEECTSHLEQVHAAEFAPSSMNDLVEKEVWSDKIAVGVWKDAIDLVCSSVESFCCQGLTGVKEKINFDSDMAYVLLDKRLLQGNVDERVDEGGKISFSDAKLHCTRVHAGGGDDFMSWLALSEDWKFKFPRPIREFNLDMWIASLKSYQFLCRTLQTHKVIHLDAEILLIDKSRVKLLKHLTGMCLFDFRCYLNPPLKEYIIDCLRRSNPVETSTDLTETTTEAPEKKVRKAYTISKSRQSWTEGEHDKFLEALQLFDRDWKKIEDFVGSKTVIQIRSHAQKYFLKVEKNGTFAHVPPPRPKRKAAHPYPQKASKNAQMSLHVSMSFPPQINDVPGYPSWDDDTSALLSIAVSEVILPKDEIDTLFVIELNGSTSAVSPSASGIGSSSRTLSDSEGLTPVNQAPSMQGLPDFAEVYNFIGSVFDPDSKGRMKKLKEMDPINFETVLLLMRNLTVNMSNPDFEPSSDAAEEAFLLNDNRENKLNPFSLTITGNLNRTGLVKDDPRKEKSIVSPAARMLQHQIAQSPAILGLTGHGSPSVQNPTPSRHGHPPNLTTNNLLIISHLPPPQPQLLSSDLDIGLPKTVENIEKKVEALIEPPPPESMMNLSAIQNLLPPNIAVPSGWKPGMPVELPPAPRALEQQQMRPPPGLHRPPDVIQVRAVQLDILESDNSSDDASSDDEE</sequence>
<feature type="region of interest" description="Disordered" evidence="7">
    <location>
        <begin position="1006"/>
        <end position="1033"/>
    </location>
</feature>
<evidence type="ECO:0000259" key="9">
    <source>
        <dbReference type="PROSITE" id="PS50157"/>
    </source>
</evidence>
<feature type="region of interest" description="Disordered" evidence="7">
    <location>
        <begin position="907"/>
        <end position="926"/>
    </location>
</feature>
<dbReference type="Gene3D" id="1.10.10.60">
    <property type="entry name" value="Homeodomain-like"/>
    <property type="match status" value="1"/>
</dbReference>
<evidence type="ECO:0000259" key="11">
    <source>
        <dbReference type="PROSITE" id="PS51294"/>
    </source>
</evidence>
<dbReference type="Pfam" id="PF24904">
    <property type="entry name" value="RVE6"/>
    <property type="match status" value="1"/>
</dbReference>
<accession>A0ABQ8DPL8</accession>
<evidence type="ECO:0000256" key="4">
    <source>
        <dbReference type="ARBA" id="ARBA00023163"/>
    </source>
</evidence>
<dbReference type="PANTHER" id="PTHR12802:SF119">
    <property type="entry name" value="BNAA03G00640D PROTEIN"/>
    <property type="match status" value="1"/>
</dbReference>
<evidence type="ECO:0000256" key="7">
    <source>
        <dbReference type="SAM" id="MobiDB-lite"/>
    </source>
</evidence>
<feature type="domain" description="SANT" evidence="10">
    <location>
        <begin position="616"/>
        <end position="669"/>
    </location>
</feature>
<evidence type="ECO:0000259" key="10">
    <source>
        <dbReference type="PROSITE" id="PS51293"/>
    </source>
</evidence>
<evidence type="ECO:0000259" key="8">
    <source>
        <dbReference type="PROSITE" id="PS50090"/>
    </source>
</evidence>
<dbReference type="InterPro" id="IPR006447">
    <property type="entry name" value="Myb_dom_plants"/>
</dbReference>
<dbReference type="Pfam" id="PF04780">
    <property type="entry name" value="DUF629"/>
    <property type="match status" value="2"/>
</dbReference>
<dbReference type="PANTHER" id="PTHR12802">
    <property type="entry name" value="SWI/SNF COMPLEX-RELATED"/>
    <property type="match status" value="1"/>
</dbReference>
<comment type="subcellular location">
    <subcellularLocation>
        <location evidence="1">Nucleus</location>
    </subcellularLocation>
</comment>
<feature type="compositionally biased region" description="Low complexity" evidence="7">
    <location>
        <begin position="754"/>
        <end position="773"/>
    </location>
</feature>
<dbReference type="InterPro" id="IPR013087">
    <property type="entry name" value="Znf_C2H2_type"/>
</dbReference>
<keyword evidence="6" id="KW-0863">Zinc-finger</keyword>
<keyword evidence="2" id="KW-0805">Transcription regulation</keyword>
<dbReference type="PROSITE" id="PS51294">
    <property type="entry name" value="HTH_MYB"/>
    <property type="match status" value="1"/>
</dbReference>
<dbReference type="PROSITE" id="PS51293">
    <property type="entry name" value="SANT"/>
    <property type="match status" value="1"/>
</dbReference>
<feature type="compositionally biased region" description="Low complexity" evidence="7">
    <location>
        <begin position="14"/>
        <end position="25"/>
    </location>
</feature>
<keyword evidence="6" id="KW-0479">Metal-binding</keyword>
<comment type="caution">
    <text evidence="12">The sequence shown here is derived from an EMBL/GenBank/DDBJ whole genome shotgun (WGS) entry which is preliminary data.</text>
</comment>
<feature type="compositionally biased region" description="Polar residues" evidence="7">
    <location>
        <begin position="913"/>
        <end position="922"/>
    </location>
</feature>
<dbReference type="PROSITE" id="PS50157">
    <property type="entry name" value="ZINC_FINGER_C2H2_2"/>
    <property type="match status" value="1"/>
</dbReference>
<dbReference type="Proteomes" id="UP000824890">
    <property type="component" value="Unassembled WGS sequence"/>
</dbReference>
<keyword evidence="6" id="KW-0862">Zinc</keyword>
<dbReference type="InterPro" id="IPR001005">
    <property type="entry name" value="SANT/Myb"/>
</dbReference>
<dbReference type="PROSITE" id="PS00028">
    <property type="entry name" value="ZINC_FINGER_C2H2_1"/>
    <property type="match status" value="1"/>
</dbReference>
<gene>
    <name evidence="12" type="ORF">HID58_008144</name>
</gene>
<name>A0ABQ8DPL8_BRANA</name>
<keyword evidence="4" id="KW-0804">Transcription</keyword>
<dbReference type="Pfam" id="PF04781">
    <property type="entry name" value="DUF627"/>
    <property type="match status" value="1"/>
</dbReference>
<dbReference type="InterPro" id="IPR009057">
    <property type="entry name" value="Homeodomain-like_sf"/>
</dbReference>
<feature type="region of interest" description="Disordered" evidence="7">
    <location>
        <begin position="754"/>
        <end position="782"/>
    </location>
</feature>
<evidence type="ECO:0000256" key="3">
    <source>
        <dbReference type="ARBA" id="ARBA00023125"/>
    </source>
</evidence>
<evidence type="ECO:0000313" key="12">
    <source>
        <dbReference type="EMBL" id="KAH0931027.1"/>
    </source>
</evidence>
<evidence type="ECO:0000313" key="13">
    <source>
        <dbReference type="Proteomes" id="UP000824890"/>
    </source>
</evidence>
<dbReference type="InterPro" id="IPR017930">
    <property type="entry name" value="Myb_dom"/>
</dbReference>
<dbReference type="InterPro" id="IPR006866">
    <property type="entry name" value="DUF627_N"/>
</dbReference>
<evidence type="ECO:0000256" key="1">
    <source>
        <dbReference type="ARBA" id="ARBA00004123"/>
    </source>
</evidence>
<dbReference type="InterPro" id="IPR017884">
    <property type="entry name" value="SANT_dom"/>
</dbReference>
<feature type="domain" description="Myb-like" evidence="8">
    <location>
        <begin position="613"/>
        <end position="663"/>
    </location>
</feature>
<dbReference type="NCBIfam" id="TIGR01557">
    <property type="entry name" value="myb_SHAQKYF"/>
    <property type="match status" value="1"/>
</dbReference>
<dbReference type="PROSITE" id="PS50090">
    <property type="entry name" value="MYB_LIKE"/>
    <property type="match status" value="1"/>
</dbReference>
<keyword evidence="13" id="KW-1185">Reference proteome</keyword>
<reference evidence="12 13" key="1">
    <citation type="submission" date="2021-05" db="EMBL/GenBank/DDBJ databases">
        <title>Genome Assembly of Synthetic Allotetraploid Brassica napus Reveals Homoeologous Exchanges between Subgenomes.</title>
        <authorList>
            <person name="Davis J.T."/>
        </authorList>
    </citation>
    <scope>NUCLEOTIDE SEQUENCE [LARGE SCALE GENOMIC DNA]</scope>
    <source>
        <strain evidence="13">cv. Da-Ae</strain>
        <tissue evidence="12">Seedling</tissue>
    </source>
</reference>
<keyword evidence="5" id="KW-0539">Nucleus</keyword>